<feature type="domain" description="FAD-dependent urate hydroxylase HpyO/Asp monooxygenase CreE-like FAD/NAD(P)-binding" evidence="6">
    <location>
        <begin position="19"/>
        <end position="62"/>
    </location>
</feature>
<keyword evidence="3" id="KW-0274">FAD</keyword>
<dbReference type="EMBL" id="JASJQH010007234">
    <property type="protein sequence ID" value="KAK9712157.1"/>
    <property type="molecule type" value="Genomic_DNA"/>
</dbReference>
<dbReference type="InterPro" id="IPR000960">
    <property type="entry name" value="Flavin_mOase"/>
</dbReference>
<keyword evidence="2" id="KW-0285">Flavoprotein</keyword>
<protein>
    <submittedName>
        <fullName evidence="7">Monooxygenase</fullName>
    </submittedName>
</protein>
<keyword evidence="7" id="KW-0503">Monooxygenase</keyword>
<keyword evidence="8" id="KW-1185">Reference proteome</keyword>
<evidence type="ECO:0000256" key="4">
    <source>
        <dbReference type="ARBA" id="ARBA00022857"/>
    </source>
</evidence>
<dbReference type="PRINTS" id="PR00370">
    <property type="entry name" value="FMOXYGENASE"/>
</dbReference>
<keyword evidence="5" id="KW-0560">Oxidoreductase</keyword>
<evidence type="ECO:0000313" key="7">
    <source>
        <dbReference type="EMBL" id="KAK9712157.1"/>
    </source>
</evidence>
<evidence type="ECO:0000256" key="5">
    <source>
        <dbReference type="ARBA" id="ARBA00023002"/>
    </source>
</evidence>
<proteinExistence type="inferred from homology"/>
<evidence type="ECO:0000256" key="3">
    <source>
        <dbReference type="ARBA" id="ARBA00022827"/>
    </source>
</evidence>
<dbReference type="GO" id="GO:0004497">
    <property type="term" value="F:monooxygenase activity"/>
    <property type="evidence" value="ECO:0007669"/>
    <property type="project" value="UniProtKB-KW"/>
</dbReference>
<reference evidence="7 8" key="1">
    <citation type="submission" date="2023-04" db="EMBL/GenBank/DDBJ databases">
        <title>Genome of Basidiobolus ranarum AG-B5.</title>
        <authorList>
            <person name="Stajich J.E."/>
            <person name="Carter-House D."/>
            <person name="Gryganskyi A."/>
        </authorList>
    </citation>
    <scope>NUCLEOTIDE SEQUENCE [LARGE SCALE GENOMIC DNA]</scope>
    <source>
        <strain evidence="7 8">AG-B5</strain>
    </source>
</reference>
<gene>
    <name evidence="7" type="primary">FMO1_3</name>
    <name evidence="7" type="ORF">K7432_007337</name>
</gene>
<name>A0ABR2W076_9FUNG</name>
<comment type="caution">
    <text evidence="7">The sequence shown here is derived from an EMBL/GenBank/DDBJ whole genome shotgun (WGS) entry which is preliminary data.</text>
</comment>
<dbReference type="InterPro" id="IPR050346">
    <property type="entry name" value="FMO-like"/>
</dbReference>
<dbReference type="Proteomes" id="UP001479436">
    <property type="component" value="Unassembled WGS sequence"/>
</dbReference>
<dbReference type="SUPFAM" id="SSF51905">
    <property type="entry name" value="FAD/NAD(P)-binding domain"/>
    <property type="match status" value="2"/>
</dbReference>
<dbReference type="Pfam" id="PF00743">
    <property type="entry name" value="FMO-like"/>
    <property type="match status" value="2"/>
</dbReference>
<dbReference type="InterPro" id="IPR020946">
    <property type="entry name" value="Flavin_mOase-like"/>
</dbReference>
<evidence type="ECO:0000313" key="8">
    <source>
        <dbReference type="Proteomes" id="UP001479436"/>
    </source>
</evidence>
<organism evidence="7 8">
    <name type="scientific">Basidiobolus ranarum</name>
    <dbReference type="NCBI Taxonomy" id="34480"/>
    <lineage>
        <taxon>Eukaryota</taxon>
        <taxon>Fungi</taxon>
        <taxon>Fungi incertae sedis</taxon>
        <taxon>Zoopagomycota</taxon>
        <taxon>Entomophthoromycotina</taxon>
        <taxon>Basidiobolomycetes</taxon>
        <taxon>Basidiobolales</taxon>
        <taxon>Basidiobolaceae</taxon>
        <taxon>Basidiobolus</taxon>
    </lineage>
</organism>
<dbReference type="PIRSF" id="PIRSF000332">
    <property type="entry name" value="FMO"/>
    <property type="match status" value="1"/>
</dbReference>
<evidence type="ECO:0000259" key="6">
    <source>
        <dbReference type="Pfam" id="PF13454"/>
    </source>
</evidence>
<evidence type="ECO:0000256" key="1">
    <source>
        <dbReference type="ARBA" id="ARBA00009183"/>
    </source>
</evidence>
<keyword evidence="4" id="KW-0521">NADP</keyword>
<evidence type="ECO:0000256" key="2">
    <source>
        <dbReference type="ARBA" id="ARBA00022630"/>
    </source>
</evidence>
<sequence>MTIASSQAYHFSRTIKRIAIIGAGASGLATAKTLLSQLTSPKIKIFERNSSVGGTWIYSEKRGPKVYFPSVDPLIADPEDPPRNYNSSIYSSLRTNLPHPVMSFRDHPFPEDTPLFPGHGNVLENLEAFATENELLPYITFNTVVQHLDYVEDQWKVTLLSDGKKQTEDFDAVIVCSGHYYVPYIPNIKGLHELSEKQPNRLLHSREYKRPEIYKDMSVMVVGAASSGIDIARDLSFHCKSVYQSVRNNQGSADIGESPGTGSASENKIQFKPEMEFIDTTNNKIHFVDGTQLDIPDVILFATGYLYSFPFLSQLERTNKSVEKVDDDSVLITDGMQVHNVYQQIFYIPNPTLAFIGLPVKVVPFPMAQYQAAYVAQVFSEKVNLPSQQEMKEWYQEQLEKVHGRDIHILNGPKEAEYCNRLSDFTKGVIPKVPEWWVEMRVQALALRKKTLGY</sequence>
<dbReference type="PANTHER" id="PTHR23023">
    <property type="entry name" value="DIMETHYLANILINE MONOOXYGENASE"/>
    <property type="match status" value="1"/>
</dbReference>
<dbReference type="InterPro" id="IPR036188">
    <property type="entry name" value="FAD/NAD-bd_sf"/>
</dbReference>
<accession>A0ABR2W076</accession>
<comment type="similarity">
    <text evidence="1">Belongs to the FMO family.</text>
</comment>
<dbReference type="InterPro" id="IPR038732">
    <property type="entry name" value="HpyO/CreE_NAD-binding"/>
</dbReference>
<dbReference type="Gene3D" id="3.50.50.60">
    <property type="entry name" value="FAD/NAD(P)-binding domain"/>
    <property type="match status" value="2"/>
</dbReference>
<dbReference type="Pfam" id="PF13454">
    <property type="entry name" value="NAD_binding_9"/>
    <property type="match status" value="1"/>
</dbReference>